<accession>A0ABU3QQH7</accession>
<evidence type="ECO:0000313" key="4">
    <source>
        <dbReference type="Proteomes" id="UP001250181"/>
    </source>
</evidence>
<evidence type="ECO:0000259" key="2">
    <source>
        <dbReference type="Pfam" id="PF03771"/>
    </source>
</evidence>
<keyword evidence="4" id="KW-1185">Reference proteome</keyword>
<evidence type="ECO:0000256" key="1">
    <source>
        <dbReference type="SAM" id="MobiDB-lite"/>
    </source>
</evidence>
<comment type="caution">
    <text evidence="3">The sequence shown here is derived from an EMBL/GenBank/DDBJ whole genome shotgun (WGS) entry which is preliminary data.</text>
</comment>
<dbReference type="Pfam" id="PF03771">
    <property type="entry name" value="SPDY"/>
    <property type="match status" value="1"/>
</dbReference>
<gene>
    <name evidence="3" type="ORF">RND61_23640</name>
</gene>
<dbReference type="InterPro" id="IPR005523">
    <property type="entry name" value="DUF317_SPDY"/>
</dbReference>
<evidence type="ECO:0000313" key="3">
    <source>
        <dbReference type="EMBL" id="MDT9685028.1"/>
    </source>
</evidence>
<proteinExistence type="predicted"/>
<reference evidence="3 4" key="1">
    <citation type="submission" date="2023-09" db="EMBL/GenBank/DDBJ databases">
        <title>Streptomyces sp. nov.: A antagonism against Alternaria gaisen Producing Streptochlin, Isolated from Tamarix root soil.</title>
        <authorList>
            <person name="Chen Y."/>
        </authorList>
    </citation>
    <scope>NUCLEOTIDE SEQUENCE [LARGE SCALE GENOMIC DNA]</scope>
    <source>
        <strain evidence="3 4">TRM76323</strain>
    </source>
</reference>
<organism evidence="3 4">
    <name type="scientific">Streptomyces tamarix</name>
    <dbReference type="NCBI Taxonomy" id="3078565"/>
    <lineage>
        <taxon>Bacteria</taxon>
        <taxon>Bacillati</taxon>
        <taxon>Actinomycetota</taxon>
        <taxon>Actinomycetes</taxon>
        <taxon>Kitasatosporales</taxon>
        <taxon>Streptomycetaceae</taxon>
        <taxon>Streptomyces</taxon>
    </lineage>
</organism>
<feature type="region of interest" description="Disordered" evidence="1">
    <location>
        <begin position="98"/>
        <end position="123"/>
    </location>
</feature>
<dbReference type="Proteomes" id="UP001250181">
    <property type="component" value="Unassembled WGS sequence"/>
</dbReference>
<feature type="domain" description="DUF317" evidence="2">
    <location>
        <begin position="2"/>
        <end position="57"/>
    </location>
</feature>
<protein>
    <submittedName>
        <fullName evidence="3">DUF317 domain-containing protein</fullName>
    </submittedName>
</protein>
<name>A0ABU3QQH7_9ACTN</name>
<dbReference type="EMBL" id="JAWCTQ010000035">
    <property type="protein sequence ID" value="MDT9685028.1"/>
    <property type="molecule type" value="Genomic_DNA"/>
</dbReference>
<feature type="compositionally biased region" description="Pro residues" evidence="1">
    <location>
        <begin position="106"/>
        <end position="123"/>
    </location>
</feature>
<sequence length="123" mass="13176">MSSDGKAHVEHVVTDASDHWVATTTLHQGPVWQARFGQHTPPHLIAAFTRALADPSPLLREGLPSSIPAYGTRLVTLTSREVPAVQVASALEDRVRALAARRAAPPTSPSPPRRPPSSPGRTR</sequence>